<comment type="caution">
    <text evidence="3">The sequence shown here is derived from an EMBL/GenBank/DDBJ whole genome shotgun (WGS) entry which is preliminary data.</text>
</comment>
<dbReference type="OrthoDB" id="5482852at2"/>
<name>A0A3A8PBR9_9BACT</name>
<accession>A0A3A8PBR9</accession>
<evidence type="ECO:0000313" key="4">
    <source>
        <dbReference type="Proteomes" id="UP000267003"/>
    </source>
</evidence>
<dbReference type="RefSeq" id="WP_120560394.1">
    <property type="nucleotide sequence ID" value="NZ_RAWK01000401.1"/>
</dbReference>
<feature type="compositionally biased region" description="Polar residues" evidence="1">
    <location>
        <begin position="291"/>
        <end position="304"/>
    </location>
</feature>
<evidence type="ECO:0000313" key="3">
    <source>
        <dbReference type="EMBL" id="RKH53906.1"/>
    </source>
</evidence>
<sequence>MASSVLRVPWCFLLLALTGCESALPDSADVGPGAGVALGTSESDIRIANSLLTQELVVNAIAANHDANQTLATSSLESLFDPDEMVLNGQTAFINHQLRDPYAQRFMAYLVGCALGPGETLKWLNPSQPAGSQLSEWAGSAGLCPWWRTQAPGDACLKRVTACLLARNNKLGQRVDLSMRGELHEPALSIAQPFALDAWTKPLDHVPASSAPLSSSVPCDEQTVGAGRDCGWTMHSVGWCPAGQTIAVGAGGPQSCDSPGTPLGSSDEARMMLRVCRGIAGCNNADARHVASSQGCSPESTNPTPDEATDPSVRFTCPASGGYFTVMTAPWDSEVAGTANVGVSAGVQAPLSERSVYRIREGAFYGNLFGKDALRDDINVTVRQVSGQRNKYEVIRPRSPQTAPIFNDLYACYDPGWVYGMAYATYRVCALPGSGQDCAAKVTGPCWNTDPQAPRQCDQQDGPLLSGDGDFGKCHDPSNNVWEEPVTVYLNGACDLVDDAHRDLCKRRSEPAPPLEDSRSAPGKR</sequence>
<dbReference type="AlphaFoldDB" id="A0A3A8PBR9"/>
<keyword evidence="2" id="KW-0732">Signal</keyword>
<reference evidence="4" key="1">
    <citation type="submission" date="2018-09" db="EMBL/GenBank/DDBJ databases">
        <authorList>
            <person name="Livingstone P.G."/>
            <person name="Whitworth D.E."/>
        </authorList>
    </citation>
    <scope>NUCLEOTIDE SEQUENCE [LARGE SCALE GENOMIC DNA]</scope>
    <source>
        <strain evidence="4">AB050A</strain>
    </source>
</reference>
<dbReference type="PROSITE" id="PS51257">
    <property type="entry name" value="PROKAR_LIPOPROTEIN"/>
    <property type="match status" value="1"/>
</dbReference>
<evidence type="ECO:0000256" key="1">
    <source>
        <dbReference type="SAM" id="MobiDB-lite"/>
    </source>
</evidence>
<protein>
    <recommendedName>
        <fullName evidence="5">Lipoprotein</fullName>
    </recommendedName>
</protein>
<evidence type="ECO:0008006" key="5">
    <source>
        <dbReference type="Google" id="ProtNLM"/>
    </source>
</evidence>
<keyword evidence="4" id="KW-1185">Reference proteome</keyword>
<dbReference type="EMBL" id="RAWK01000401">
    <property type="protein sequence ID" value="RKH53906.1"/>
    <property type="molecule type" value="Genomic_DNA"/>
</dbReference>
<dbReference type="Proteomes" id="UP000267003">
    <property type="component" value="Unassembled WGS sequence"/>
</dbReference>
<feature type="signal peptide" evidence="2">
    <location>
        <begin position="1"/>
        <end position="23"/>
    </location>
</feature>
<organism evidence="3 4">
    <name type="scientific">Corallococcus aberystwythensis</name>
    <dbReference type="NCBI Taxonomy" id="2316722"/>
    <lineage>
        <taxon>Bacteria</taxon>
        <taxon>Pseudomonadati</taxon>
        <taxon>Myxococcota</taxon>
        <taxon>Myxococcia</taxon>
        <taxon>Myxococcales</taxon>
        <taxon>Cystobacterineae</taxon>
        <taxon>Myxococcaceae</taxon>
        <taxon>Corallococcus</taxon>
    </lineage>
</organism>
<evidence type="ECO:0000256" key="2">
    <source>
        <dbReference type="SAM" id="SignalP"/>
    </source>
</evidence>
<feature type="region of interest" description="Disordered" evidence="1">
    <location>
        <begin position="290"/>
        <end position="311"/>
    </location>
</feature>
<proteinExistence type="predicted"/>
<gene>
    <name evidence="3" type="ORF">D7W81_38835</name>
</gene>
<feature type="region of interest" description="Disordered" evidence="1">
    <location>
        <begin position="506"/>
        <end position="525"/>
    </location>
</feature>
<feature type="chain" id="PRO_5017218099" description="Lipoprotein" evidence="2">
    <location>
        <begin position="24"/>
        <end position="525"/>
    </location>
</feature>